<name>A0A8T2UII8_CERRI</name>
<dbReference type="EMBL" id="CM035412">
    <property type="protein sequence ID" value="KAH7433154.1"/>
    <property type="molecule type" value="Genomic_DNA"/>
</dbReference>
<sequence length="1163" mass="128230">MEVAFTDAIAFEMAQSQRETRRRSSKAASTPATPTPVRRRSARHAVEVQEKQENVVFAPSDPYSAAMDDMPLKDLFPNMKVRKRPTPKKVEVTEVSSPKNIESDESVRSKLRESLTSALKKIENVEWEHERGQDLKTDRENIEQTVSNNAAMKTEGQAKDQVMLDAELSEHALVKDNVEANIGIPESLDKLGRSLREERRDYIDTEGAPSKKVKLEFISDKTGDGRNQSETSDLAERVAFEIEAEMYRHFGGVNKKYKEKARSLLFNLKDRLNPELRLRVLAGEITPENLCSMTAEQLASKELSEWRMAKAEELAQMVVLTEADTEQTRLVKKTHKGEIELGFEKDDLLTDIVTVGSEQRIALLTQQQEREGTPVNAELDVQNDNVENTNDEILEEEIEVLNFSESPIRELDLADGISDAPSHFEELLPQRAEELNTSSQQEEESRSLPVKLSLDEFLGSKKVKEPNMSVKDDDELDLKLGLNEMKASSSFTPNEAVNVPFPIPVKDKLPRKPLGSPNHKSAEPGSSKNGTLFQKDRKKDHRLNEKLWEGSFQLSGSQISPVIAIFRSGDAVELQSWPKLIEIKGRVRLDALEKFLQELRLSRTRAVMVIACRVDGDEHVGAMNSLKEAAYQYQRGERVGYAEPVAGYELYLFPGGGSSLKLLIEHGYLNTHQVSSDEDDILIGFVVCRRSAPSGNVSHKTSHYFNANRHAISAQLDSPTRPSEIPSAGNVIKALPISSVSSKETDSYSAPLSFISTQAVSAPINIGESKVRPSMQPLGQEPGELVSLLSQPTQLVRPAQSGVSWMRKESVKDEDLDDDLPPGFGPKAWTRSKHSVPDDEDDGLPEYDFSTHNPPPVFTTMKSDVGLVPPFSVQTSYVQSSVFHPLSQGSQAPPGFEQQLNSQFFRPAIANATVPLDQARPPLPSSSQASQPLPFLPLGPRPPPGPPPGPSPPFTTFLPRPQLQSDGVIGARMPVSPQVPIAPQVPVVNVLGEGSFNLPQARPTSSQFYDESRRPPISFLQNHPMPISQAPSGAVRRRGGSQGNSLWDDDDMPEWCPPGISQHTDNIQTPSHLPLQSAESGPGSAPRGMGPLIGRGWQGMQAPVAVPLQGEGRGILQAPPPVMRFPVPAGGNGSHFPFVRPEKFSSDRPGTRLPEPRIFKSGK</sequence>
<dbReference type="Proteomes" id="UP000825935">
    <property type="component" value="Chromosome 7"/>
</dbReference>
<dbReference type="PROSITE" id="PS51321">
    <property type="entry name" value="TFIIS_CENTRAL"/>
    <property type="match status" value="1"/>
</dbReference>
<feature type="region of interest" description="Disordered" evidence="1">
    <location>
        <begin position="1134"/>
        <end position="1163"/>
    </location>
</feature>
<organism evidence="3 4">
    <name type="scientific">Ceratopteris richardii</name>
    <name type="common">Triangle waterfern</name>
    <dbReference type="NCBI Taxonomy" id="49495"/>
    <lineage>
        <taxon>Eukaryota</taxon>
        <taxon>Viridiplantae</taxon>
        <taxon>Streptophyta</taxon>
        <taxon>Embryophyta</taxon>
        <taxon>Tracheophyta</taxon>
        <taxon>Polypodiopsida</taxon>
        <taxon>Polypodiidae</taxon>
        <taxon>Polypodiales</taxon>
        <taxon>Pteridineae</taxon>
        <taxon>Pteridaceae</taxon>
        <taxon>Parkerioideae</taxon>
        <taxon>Ceratopteris</taxon>
    </lineage>
</organism>
<feature type="compositionally biased region" description="Polar residues" evidence="1">
    <location>
        <begin position="1061"/>
        <end position="1071"/>
    </location>
</feature>
<dbReference type="GO" id="GO:0005634">
    <property type="term" value="C:nucleus"/>
    <property type="evidence" value="ECO:0007669"/>
    <property type="project" value="TreeGrafter"/>
</dbReference>
<feature type="domain" description="TFIIS central" evidence="2">
    <location>
        <begin position="107"/>
        <end position="326"/>
    </location>
</feature>
<protein>
    <recommendedName>
        <fullName evidence="2">TFIIS central domain-containing protein</fullName>
    </recommendedName>
</protein>
<dbReference type="InterPro" id="IPR003618">
    <property type="entry name" value="TFIIS_cen_dom"/>
</dbReference>
<dbReference type="PANTHER" id="PTHR11477:SF20">
    <property type="entry name" value="SPOC DOMAIN _ TRANSCRIPTION ELONGATION FACTOR S-II PROTEIN"/>
    <property type="match status" value="1"/>
</dbReference>
<dbReference type="SUPFAM" id="SSF46942">
    <property type="entry name" value="Elongation factor TFIIS domain 2"/>
    <property type="match status" value="1"/>
</dbReference>
<evidence type="ECO:0000313" key="4">
    <source>
        <dbReference type="Proteomes" id="UP000825935"/>
    </source>
</evidence>
<evidence type="ECO:0000313" key="3">
    <source>
        <dbReference type="EMBL" id="KAH7433154.1"/>
    </source>
</evidence>
<dbReference type="OrthoDB" id="1884872at2759"/>
<dbReference type="Gene3D" id="1.10.472.30">
    <property type="entry name" value="Transcription elongation factor S-II, central domain"/>
    <property type="match status" value="1"/>
</dbReference>
<dbReference type="OMA" id="FASEMNC"/>
<dbReference type="SMART" id="SM00510">
    <property type="entry name" value="TFS2M"/>
    <property type="match status" value="1"/>
</dbReference>
<feature type="region of interest" description="Disordered" evidence="1">
    <location>
        <begin position="503"/>
        <end position="538"/>
    </location>
</feature>
<feature type="region of interest" description="Disordered" evidence="1">
    <location>
        <begin position="12"/>
        <end position="45"/>
    </location>
</feature>
<gene>
    <name evidence="3" type="ORF">KP509_07G056700</name>
</gene>
<accession>A0A8T2UII8</accession>
<feature type="region of interest" description="Disordered" evidence="1">
    <location>
        <begin position="916"/>
        <end position="961"/>
    </location>
</feature>
<dbReference type="AlphaFoldDB" id="A0A8T2UII8"/>
<dbReference type="Pfam" id="PF07744">
    <property type="entry name" value="SPOC"/>
    <property type="match status" value="1"/>
</dbReference>
<evidence type="ECO:0000259" key="2">
    <source>
        <dbReference type="PROSITE" id="PS51321"/>
    </source>
</evidence>
<dbReference type="PANTHER" id="PTHR11477">
    <property type="entry name" value="TRANSCRIPTION FACTOR S-II ZINC FINGER DOMAIN-CONTAINING PROTEIN"/>
    <property type="match status" value="1"/>
</dbReference>
<feature type="region of interest" description="Disordered" evidence="1">
    <location>
        <begin position="806"/>
        <end position="847"/>
    </location>
</feature>
<keyword evidence="4" id="KW-1185">Reference proteome</keyword>
<feature type="region of interest" description="Disordered" evidence="1">
    <location>
        <begin position="998"/>
        <end position="1091"/>
    </location>
</feature>
<comment type="caution">
    <text evidence="3">The sequence shown here is derived from an EMBL/GenBank/DDBJ whole genome shotgun (WGS) entry which is preliminary data.</text>
</comment>
<dbReference type="GO" id="GO:0006351">
    <property type="term" value="P:DNA-templated transcription"/>
    <property type="evidence" value="ECO:0007669"/>
    <property type="project" value="InterPro"/>
</dbReference>
<dbReference type="Pfam" id="PF07500">
    <property type="entry name" value="TFIIS_M"/>
    <property type="match status" value="1"/>
</dbReference>
<feature type="compositionally biased region" description="Pro residues" evidence="1">
    <location>
        <begin position="934"/>
        <end position="953"/>
    </location>
</feature>
<reference evidence="3" key="1">
    <citation type="submission" date="2021-08" db="EMBL/GenBank/DDBJ databases">
        <title>WGS assembly of Ceratopteris richardii.</title>
        <authorList>
            <person name="Marchant D.B."/>
            <person name="Chen G."/>
            <person name="Jenkins J."/>
            <person name="Shu S."/>
            <person name="Leebens-Mack J."/>
            <person name="Grimwood J."/>
            <person name="Schmutz J."/>
            <person name="Soltis P."/>
            <person name="Soltis D."/>
            <person name="Chen Z.-H."/>
        </authorList>
    </citation>
    <scope>NUCLEOTIDE SEQUENCE</scope>
    <source>
        <strain evidence="3">Whitten #5841</strain>
        <tissue evidence="3">Leaf</tissue>
    </source>
</reference>
<proteinExistence type="predicted"/>
<dbReference type="InterPro" id="IPR012921">
    <property type="entry name" value="SPOC_C"/>
</dbReference>
<dbReference type="CDD" id="cd21538">
    <property type="entry name" value="SPOC_TFIIS"/>
    <property type="match status" value="1"/>
</dbReference>
<feature type="compositionally biased region" description="Basic and acidic residues" evidence="1">
    <location>
        <begin position="1140"/>
        <end position="1163"/>
    </location>
</feature>
<dbReference type="InterPro" id="IPR036575">
    <property type="entry name" value="TFIIS_cen_dom_sf"/>
</dbReference>
<evidence type="ECO:0000256" key="1">
    <source>
        <dbReference type="SAM" id="MobiDB-lite"/>
    </source>
</evidence>